<proteinExistence type="predicted"/>
<dbReference type="EMBL" id="BMXP01000002">
    <property type="protein sequence ID" value="GGW80146.1"/>
    <property type="molecule type" value="Genomic_DNA"/>
</dbReference>
<keyword evidence="2" id="KW-1185">Reference proteome</keyword>
<accession>A0A918JKC0</accession>
<comment type="caution">
    <text evidence="1">The sequence shown here is derived from an EMBL/GenBank/DDBJ whole genome shotgun (WGS) entry which is preliminary data.</text>
</comment>
<dbReference type="AlphaFoldDB" id="A0A918JKC0"/>
<dbReference type="RefSeq" id="WP_189404231.1">
    <property type="nucleotide sequence ID" value="NZ_BMXP01000002.1"/>
</dbReference>
<reference evidence="1" key="1">
    <citation type="journal article" date="2014" name="Int. J. Syst. Evol. Microbiol.">
        <title>Complete genome sequence of Corynebacterium casei LMG S-19264T (=DSM 44701T), isolated from a smear-ripened cheese.</title>
        <authorList>
            <consortium name="US DOE Joint Genome Institute (JGI-PGF)"/>
            <person name="Walter F."/>
            <person name="Albersmeier A."/>
            <person name="Kalinowski J."/>
            <person name="Ruckert C."/>
        </authorList>
    </citation>
    <scope>NUCLEOTIDE SEQUENCE</scope>
    <source>
        <strain evidence="1">KCTC 22164</strain>
    </source>
</reference>
<organism evidence="1 2">
    <name type="scientific">Alteromonas halophila</name>
    <dbReference type="NCBI Taxonomy" id="516698"/>
    <lineage>
        <taxon>Bacteria</taxon>
        <taxon>Pseudomonadati</taxon>
        <taxon>Pseudomonadota</taxon>
        <taxon>Gammaproteobacteria</taxon>
        <taxon>Alteromonadales</taxon>
        <taxon>Alteromonadaceae</taxon>
        <taxon>Alteromonas/Salinimonas group</taxon>
        <taxon>Alteromonas</taxon>
    </lineage>
</organism>
<sequence>MEDELGKLQGKLARVANALHHFVPSSAHARQLRNDMRELLSMLEARKRQ</sequence>
<name>A0A918JKC0_9ALTE</name>
<reference evidence="1" key="2">
    <citation type="submission" date="2020-09" db="EMBL/GenBank/DDBJ databases">
        <authorList>
            <person name="Sun Q."/>
            <person name="Kim S."/>
        </authorList>
    </citation>
    <scope>NUCLEOTIDE SEQUENCE</scope>
    <source>
        <strain evidence="1">KCTC 22164</strain>
    </source>
</reference>
<evidence type="ECO:0000313" key="2">
    <source>
        <dbReference type="Proteomes" id="UP000631300"/>
    </source>
</evidence>
<protein>
    <submittedName>
        <fullName evidence="1">Uncharacterized protein</fullName>
    </submittedName>
</protein>
<dbReference type="Proteomes" id="UP000631300">
    <property type="component" value="Unassembled WGS sequence"/>
</dbReference>
<gene>
    <name evidence="1" type="ORF">GCM10007391_11240</name>
</gene>
<evidence type="ECO:0000313" key="1">
    <source>
        <dbReference type="EMBL" id="GGW80146.1"/>
    </source>
</evidence>